<dbReference type="RefSeq" id="WP_380625433.1">
    <property type="nucleotide sequence ID" value="NZ_JBHSDK010000061.1"/>
</dbReference>
<gene>
    <name evidence="1" type="ORF">ACFPET_22345</name>
</gene>
<dbReference type="SUPFAM" id="SSF53335">
    <property type="entry name" value="S-adenosyl-L-methionine-dependent methyltransferases"/>
    <property type="match status" value="1"/>
</dbReference>
<sequence>MSYRVPGGADGRLRTAPDPILDAARRLADHPHDHGWRELYRLLALGLSRRSPSLTSLLSSARVLRPGSGAVHLVTLFGIALRSTANGLFAGMADRTDDETRLGLLEEAAASRRADILATMASRQNSFTGTRRFLTVQVLTAAVFDRRGPARFADLGTGLGLLPRQLNSPRLYHRFAPGLSWEGGTPPYRPIPLERRYGVDKGPMPGLDWVRRCYGASPYYDRLADELESVHTDPELGRVPVRWSEFDLTDTAALRRFVVRERINAVNLSYLLYQLTPADKEAILATLRSALAPPGFILVTEPRGELGLPGCEVLVRTEATGAEPLRVYRVSSGHYRGRAARLEGHRAFEELYPIHRAGVPHGPR</sequence>
<dbReference type="InterPro" id="IPR029063">
    <property type="entry name" value="SAM-dependent_MTases_sf"/>
</dbReference>
<name>A0ABV8U5I0_9ACTN</name>
<keyword evidence="2" id="KW-1185">Reference proteome</keyword>
<proteinExistence type="predicted"/>
<dbReference type="EMBL" id="JBHSDK010000061">
    <property type="protein sequence ID" value="MFC4337938.1"/>
    <property type="molecule type" value="Genomic_DNA"/>
</dbReference>
<protein>
    <submittedName>
        <fullName evidence="1">Uncharacterized protein</fullName>
    </submittedName>
</protein>
<organism evidence="1 2">
    <name type="scientific">Salininema proteolyticum</name>
    <dbReference type="NCBI Taxonomy" id="1607685"/>
    <lineage>
        <taxon>Bacteria</taxon>
        <taxon>Bacillati</taxon>
        <taxon>Actinomycetota</taxon>
        <taxon>Actinomycetes</taxon>
        <taxon>Glycomycetales</taxon>
        <taxon>Glycomycetaceae</taxon>
        <taxon>Salininema</taxon>
    </lineage>
</organism>
<evidence type="ECO:0000313" key="2">
    <source>
        <dbReference type="Proteomes" id="UP001595823"/>
    </source>
</evidence>
<evidence type="ECO:0000313" key="1">
    <source>
        <dbReference type="EMBL" id="MFC4337938.1"/>
    </source>
</evidence>
<comment type="caution">
    <text evidence="1">The sequence shown here is derived from an EMBL/GenBank/DDBJ whole genome shotgun (WGS) entry which is preliminary data.</text>
</comment>
<reference evidence="2" key="1">
    <citation type="journal article" date="2019" name="Int. J. Syst. Evol. Microbiol.">
        <title>The Global Catalogue of Microorganisms (GCM) 10K type strain sequencing project: providing services to taxonomists for standard genome sequencing and annotation.</title>
        <authorList>
            <consortium name="The Broad Institute Genomics Platform"/>
            <consortium name="The Broad Institute Genome Sequencing Center for Infectious Disease"/>
            <person name="Wu L."/>
            <person name="Ma J."/>
        </authorList>
    </citation>
    <scope>NUCLEOTIDE SEQUENCE [LARGE SCALE GENOMIC DNA]</scope>
    <source>
        <strain evidence="2">IBRC-M 10908</strain>
    </source>
</reference>
<accession>A0ABV8U5I0</accession>
<dbReference type="Proteomes" id="UP001595823">
    <property type="component" value="Unassembled WGS sequence"/>
</dbReference>